<dbReference type="EMBL" id="FLRI01000554">
    <property type="protein sequence ID" value="SBT84644.1"/>
    <property type="molecule type" value="Genomic_DNA"/>
</dbReference>
<protein>
    <submittedName>
        <fullName evidence="1">PIR protein</fullName>
    </submittedName>
</protein>
<evidence type="ECO:0000313" key="2">
    <source>
        <dbReference type="Proteomes" id="UP000242942"/>
    </source>
</evidence>
<dbReference type="OrthoDB" id="381633at2759"/>
<evidence type="ECO:0000313" key="1">
    <source>
        <dbReference type="EMBL" id="SBT84644.1"/>
    </source>
</evidence>
<sequence length="336" mass="39294">MASHGDSECTLREGDLAAKDFDDKWKKDTNFIEFSDAALLSKKINDMEKWIFNFNGQLLTLYDLTYLDKFGHLEDKRCRDLNYYINYILHYIPKITKKTNDVEVIMQTFKAYVQAKFNSWIKFKCKFAEKEYSPKMDLIKELDDYCENRNDFKDKLKMYNKITCCKYANHVKDRKHTFHRYILSGHVKKDDEDFNIDHNCTLKDIGQTFPDIICNENDMSESKGDAFSVIEMNAHLSNYQQHESSRAVSGDSFNSSPTKIAFTSISTILGACLSGLYLYRHSFIGNILHNSRNKSIISQENIYDDENGKFSQAPSHYINNSEENDRFYIAYDPMNN</sequence>
<accession>A0A1D3JFW2</accession>
<name>A0A1D3JFW2_PLAOA</name>
<keyword evidence="2" id="KW-1185">Reference proteome</keyword>
<dbReference type="VEuPathDB" id="PlasmoDB:PocGH01_00049200"/>
<dbReference type="VEuPathDB" id="PlasmoDB:POWCR01_000138100"/>
<dbReference type="Proteomes" id="UP000242942">
    <property type="component" value="Unassembled WGS sequence"/>
</dbReference>
<dbReference type="AlphaFoldDB" id="A0A1D3JFW2"/>
<gene>
    <name evidence="1" type="primary">PocGH01_00049200</name>
    <name evidence="1" type="ORF">POCGH01_00049200</name>
</gene>
<reference evidence="1 2" key="1">
    <citation type="submission" date="2016-06" db="EMBL/GenBank/DDBJ databases">
        <authorList>
            <consortium name="Pathogen Informatics"/>
        </authorList>
    </citation>
    <scope>NUCLEOTIDE SEQUENCE [LARGE SCALE GENOMIC DNA]</scope>
    <source>
        <strain evidence="1">PocGH01</strain>
    </source>
</reference>
<organism evidence="1 2">
    <name type="scientific">Plasmodium ovale</name>
    <name type="common">malaria parasite P. ovale</name>
    <dbReference type="NCBI Taxonomy" id="36330"/>
    <lineage>
        <taxon>Eukaryota</taxon>
        <taxon>Sar</taxon>
        <taxon>Alveolata</taxon>
        <taxon>Apicomplexa</taxon>
        <taxon>Aconoidasida</taxon>
        <taxon>Haemosporida</taxon>
        <taxon>Plasmodiidae</taxon>
        <taxon>Plasmodium</taxon>
        <taxon>Plasmodium (Plasmodium)</taxon>
    </lineage>
</organism>
<proteinExistence type="predicted"/>